<keyword evidence="2" id="KW-0812">Transmembrane</keyword>
<keyword evidence="2" id="KW-1133">Transmembrane helix</keyword>
<dbReference type="InterPro" id="IPR053154">
    <property type="entry name" value="c-di-AMP_regulator"/>
</dbReference>
<evidence type="ECO:0000256" key="1">
    <source>
        <dbReference type="SAM" id="MobiDB-lite"/>
    </source>
</evidence>
<comment type="caution">
    <text evidence="3">The sequence shown here is derived from an EMBL/GenBank/DDBJ whole genome shotgun (WGS) entry which is preliminary data.</text>
</comment>
<evidence type="ECO:0000256" key="2">
    <source>
        <dbReference type="SAM" id="Phobius"/>
    </source>
</evidence>
<feature type="region of interest" description="Disordered" evidence="1">
    <location>
        <begin position="318"/>
        <end position="379"/>
    </location>
</feature>
<dbReference type="AlphaFoldDB" id="X0PF24"/>
<dbReference type="eggNOG" id="COG4856">
    <property type="taxonomic scope" value="Bacteria"/>
</dbReference>
<sequence length="379" mass="40794">MNNLFNRPWVYKVISLIFALGLFAYVNVGRLSTTRGSTENNQQVLATKKASVKVPLEVQSDTNRYFITGYPEKVTVHLEGPSALVTTTVNTQNFKVIADLRNLSVGKHVVKLTQQGINKELAYRIAPKYITVDIQPKQTRKFPIQLQFNQESVAEGYKIGTARLSQETVTATGSRTDISKVSQVIANVSVSKGRKTDVDQEVLLQAVDSAGKIVNVLLDPQTVHVNIPIYLPSKNVALDFSQTGTADKTAHYDFSSDSKTVKVYGVQSVLDKLKKLTVPVDVTGATGTINRTVKINLKDTGLDSVDPNSIQVIIKVTKTGSSDTSDSQQSSASTAGSQSTSQQSATSDAQSTASSSSTKSSSSSSSSTQQSSQDSSDDQ</sequence>
<dbReference type="STRING" id="1423734.FC83_GL001283"/>
<feature type="transmembrane region" description="Helical" evidence="2">
    <location>
        <begin position="9"/>
        <end position="28"/>
    </location>
</feature>
<dbReference type="PATRIC" id="fig|1423734.3.peg.1296"/>
<dbReference type="InterPro" id="IPR012505">
    <property type="entry name" value="YbbR"/>
</dbReference>
<dbReference type="Gene3D" id="2.170.120.40">
    <property type="entry name" value="YbbR-like domain"/>
    <property type="match status" value="2"/>
</dbReference>
<organism evidence="3 4">
    <name type="scientific">Agrilactobacillus composti DSM 18527 = JCM 14202</name>
    <dbReference type="NCBI Taxonomy" id="1423734"/>
    <lineage>
        <taxon>Bacteria</taxon>
        <taxon>Bacillati</taxon>
        <taxon>Bacillota</taxon>
        <taxon>Bacilli</taxon>
        <taxon>Lactobacillales</taxon>
        <taxon>Lactobacillaceae</taxon>
        <taxon>Agrilactobacillus</taxon>
    </lineage>
</organism>
<dbReference type="EMBL" id="AZGA01000016">
    <property type="protein sequence ID" value="KRM35155.1"/>
    <property type="molecule type" value="Genomic_DNA"/>
</dbReference>
<dbReference type="Gene3D" id="2.170.120.30">
    <property type="match status" value="1"/>
</dbReference>
<evidence type="ECO:0000313" key="3">
    <source>
        <dbReference type="EMBL" id="KRM35155.1"/>
    </source>
</evidence>
<evidence type="ECO:0000313" key="4">
    <source>
        <dbReference type="Proteomes" id="UP000051236"/>
    </source>
</evidence>
<name>X0PF24_9LACO</name>
<keyword evidence="4" id="KW-1185">Reference proteome</keyword>
<gene>
    <name evidence="3" type="ORF">FC83_GL001283</name>
</gene>
<dbReference type="OrthoDB" id="2139417at2"/>
<dbReference type="RefSeq" id="WP_035453181.1">
    <property type="nucleotide sequence ID" value="NZ_AZGA01000016.1"/>
</dbReference>
<dbReference type="Proteomes" id="UP000051236">
    <property type="component" value="Unassembled WGS sequence"/>
</dbReference>
<keyword evidence="2" id="KW-0472">Membrane</keyword>
<dbReference type="Pfam" id="PF07949">
    <property type="entry name" value="YbbR"/>
    <property type="match status" value="3"/>
</dbReference>
<reference evidence="3 4" key="1">
    <citation type="journal article" date="2015" name="Genome Announc.">
        <title>Expanding the biotechnology potential of lactobacilli through comparative genomics of 213 strains and associated genera.</title>
        <authorList>
            <person name="Sun Z."/>
            <person name="Harris H.M."/>
            <person name="McCann A."/>
            <person name="Guo C."/>
            <person name="Argimon S."/>
            <person name="Zhang W."/>
            <person name="Yang X."/>
            <person name="Jeffery I.B."/>
            <person name="Cooney J.C."/>
            <person name="Kagawa T.F."/>
            <person name="Liu W."/>
            <person name="Song Y."/>
            <person name="Salvetti E."/>
            <person name="Wrobel A."/>
            <person name="Rasinkangas P."/>
            <person name="Parkhill J."/>
            <person name="Rea M.C."/>
            <person name="O'Sullivan O."/>
            <person name="Ritari J."/>
            <person name="Douillard F.P."/>
            <person name="Paul Ross R."/>
            <person name="Yang R."/>
            <person name="Briner A.E."/>
            <person name="Felis G.E."/>
            <person name="de Vos W.M."/>
            <person name="Barrangou R."/>
            <person name="Klaenhammer T.R."/>
            <person name="Caufield P.W."/>
            <person name="Cui Y."/>
            <person name="Zhang H."/>
            <person name="O'Toole P.W."/>
        </authorList>
    </citation>
    <scope>NUCLEOTIDE SEQUENCE [LARGE SCALE GENOMIC DNA]</scope>
    <source>
        <strain evidence="3 4">DSM 18527</strain>
    </source>
</reference>
<dbReference type="PANTHER" id="PTHR37804">
    <property type="entry name" value="CDAA REGULATORY PROTEIN CDAR"/>
    <property type="match status" value="1"/>
</dbReference>
<protein>
    <submittedName>
        <fullName evidence="3">YbbR like protein</fullName>
    </submittedName>
</protein>
<accession>X0PF24</accession>
<dbReference type="PANTHER" id="PTHR37804:SF1">
    <property type="entry name" value="CDAA REGULATORY PROTEIN CDAR"/>
    <property type="match status" value="1"/>
</dbReference>
<proteinExistence type="predicted"/>